<evidence type="ECO:0000313" key="1">
    <source>
        <dbReference type="EMBL" id="KAI4839398.1"/>
    </source>
</evidence>
<reference evidence="1" key="1">
    <citation type="submission" date="2022-06" db="EMBL/GenBank/DDBJ databases">
        <title>The First Complete Genome of the Simian Malaria Parasite Plasmodium brasilianum.</title>
        <authorList>
            <person name="Bajic M."/>
            <person name="Ravishankar S."/>
        </authorList>
    </citation>
    <scope>NUCLEOTIDE SEQUENCE</scope>
    <source>
        <strain evidence="1">Bolivian I</strain>
    </source>
</reference>
<dbReference type="EMBL" id="CM043775">
    <property type="protein sequence ID" value="KAI4839398.1"/>
    <property type="molecule type" value="Genomic_DNA"/>
</dbReference>
<accession>A0ACB9YB24</accession>
<comment type="caution">
    <text evidence="1">The sequence shown here is derived from an EMBL/GenBank/DDBJ whole genome shotgun (WGS) entry which is preliminary data.</text>
</comment>
<dbReference type="Proteomes" id="UP001056978">
    <property type="component" value="Chromosome 7"/>
</dbReference>
<evidence type="ECO:0000313" key="2">
    <source>
        <dbReference type="Proteomes" id="UP001056978"/>
    </source>
</evidence>
<sequence>MLFYTKENELKKKVISFLLLLILYEQCLINFIYSFSINKRTFVLNSVVDKNDNVKKNKLRENRKILVEIGNSLREQDVHKSLANLDSILTEYSKDKRLSKNMSVLCGNVLNLCSKFNDINNMIKVIEKMKYYNIEMQENSYLAICNYYISNNYIYEYLLTINKMIERNITIRERFYKYILVHILDLSFDNSGYARHLFHEGYTNNREVCKEGNAQIRDEYIGSAIRGGQENSIHDNVANGVSSDYNGRQDMSYYNAHYSSADREHSNNKRYHLIKNTDYSNFDKYTKELNKYNMRLDEEDKKYILNNYLLIDIFKHMNDNEIKIKLIYILKLVHYVYENIQYLMRKKNQELILREEDTQDVEDGHDVDNNDSNDSDYSIDGASSVNSTKSNSSDKEKEKLKKIKKNNGKNFYKDILIEQLKCILDLYKMNYDSMNINIKKYEETLDEQEKRNVYYQVNKIIKKLPFIKLTENVKNTYKCKNCEQNINTYFLTLKQIIIVIVNIILITNLFNNKEIYKIKHFFSILNRRNDEAQGKEAHVFTLDVTKNEHDKGEPLVGGPPQATNTHTENEQQKIMGFDVLEEVQKVDQTDSCKDKELTCVADHNALHNIAHSTAYNALQNASYNSVHNSLIEAEMNKHFEKGSYTCLLDGANIGYNKQNVENGRFSFLQIEVLKEIIKKKNKELPLIILPKIYHYKNSLKHLRNEGIHSEQKTNANIFIPNKTIKIKKYSPTCSVNSKYCIKPNKELSTDRSGDRAYAEESGIVGATAETAKEEAEGATEGVEEEDSLGFRSPGCGTHARPIFNKLDSTDVEIIKKWEKEKCLYICNYNMYDDYYYILGSLARSNNLFNIYYYIDELSKHFYKYKNLNHNVIIDNYSLIDDRVIYNNREVLHIYNSNLIFDRNSNIMVLVSDENINKENKYISMNEQYYNDKIKKKKKNFKLFDEYKSNFIFKDKDNIRYVENIYADTYFYDSQKGEHIIVNDTNNKNKCKTKCEKLVRDTNYSNNTYTDNALLKSKTKQEKIIKNYKTRETATLDEVREKAAPDQLSASSDPNSDNNVEHHEKTNFYYANIYIKCVKNVNSAQKPIYVYTNDKMKNHYFNEYTNFILKKWKKKSFISFYFKQPIILSELRKQSDSNTIDLTNIINNYKLPYVNLENSKLYIDDIISYKDRNIYHIKINSPSKTFLSYQSENIPFLHYNNNVVKQNFGSETTAVSVTTVGGVTNIKKGKEKFLN</sequence>
<proteinExistence type="predicted"/>
<organism evidence="1 2">
    <name type="scientific">Plasmodium brasilianum</name>
    <dbReference type="NCBI Taxonomy" id="5824"/>
    <lineage>
        <taxon>Eukaryota</taxon>
        <taxon>Sar</taxon>
        <taxon>Alveolata</taxon>
        <taxon>Apicomplexa</taxon>
        <taxon>Aconoidasida</taxon>
        <taxon>Haemosporida</taxon>
        <taxon>Plasmodiidae</taxon>
        <taxon>Plasmodium</taxon>
        <taxon>Plasmodium (Plasmodium)</taxon>
    </lineage>
</organism>
<keyword evidence="2" id="KW-1185">Reference proteome</keyword>
<name>A0ACB9YB24_PLABR</name>
<gene>
    <name evidence="1" type="ORF">MKS88_001948</name>
</gene>
<protein>
    <submittedName>
        <fullName evidence="1">Uncharacterized protein</fullName>
    </submittedName>
</protein>